<evidence type="ECO:0000313" key="2">
    <source>
        <dbReference type="Proteomes" id="UP001550853"/>
    </source>
</evidence>
<dbReference type="Proteomes" id="UP001550853">
    <property type="component" value="Unassembled WGS sequence"/>
</dbReference>
<reference evidence="1 2" key="1">
    <citation type="submission" date="2024-06" db="EMBL/GenBank/DDBJ databases">
        <title>The Natural Products Discovery Center: Release of the First 8490 Sequenced Strains for Exploring Actinobacteria Biosynthetic Diversity.</title>
        <authorList>
            <person name="Kalkreuter E."/>
            <person name="Kautsar S.A."/>
            <person name="Yang D."/>
            <person name="Bader C.D."/>
            <person name="Teijaro C.N."/>
            <person name="Fluegel L."/>
            <person name="Davis C.M."/>
            <person name="Simpson J.R."/>
            <person name="Lauterbach L."/>
            <person name="Steele A.D."/>
            <person name="Gui C."/>
            <person name="Meng S."/>
            <person name="Li G."/>
            <person name="Viehrig K."/>
            <person name="Ye F."/>
            <person name="Su P."/>
            <person name="Kiefer A.F."/>
            <person name="Nichols A."/>
            <person name="Cepeda A.J."/>
            <person name="Yan W."/>
            <person name="Fan B."/>
            <person name="Jiang Y."/>
            <person name="Adhikari A."/>
            <person name="Zheng C.-J."/>
            <person name="Schuster L."/>
            <person name="Cowan T.M."/>
            <person name="Smanski M.J."/>
            <person name="Chevrette M.G."/>
            <person name="De Carvalho L.P.S."/>
            <person name="Shen B."/>
        </authorList>
    </citation>
    <scope>NUCLEOTIDE SEQUENCE [LARGE SCALE GENOMIC DNA]</scope>
    <source>
        <strain evidence="1 2">NPDC033039</strain>
    </source>
</reference>
<dbReference type="RefSeq" id="WP_211266179.1">
    <property type="nucleotide sequence ID" value="NZ_JBEZVI010000028.1"/>
</dbReference>
<organism evidence="1 2">
    <name type="scientific">Streptomyces catenulae</name>
    <dbReference type="NCBI Taxonomy" id="66875"/>
    <lineage>
        <taxon>Bacteria</taxon>
        <taxon>Bacillati</taxon>
        <taxon>Actinomycetota</taxon>
        <taxon>Actinomycetes</taxon>
        <taxon>Kitasatosporales</taxon>
        <taxon>Streptomycetaceae</taxon>
        <taxon>Streptomyces</taxon>
    </lineage>
</organism>
<accession>A0ABV2Z6L5</accession>
<proteinExistence type="predicted"/>
<gene>
    <name evidence="1" type="ORF">AB0E61_26400</name>
</gene>
<comment type="caution">
    <text evidence="1">The sequence shown here is derived from an EMBL/GenBank/DDBJ whole genome shotgun (WGS) entry which is preliminary data.</text>
</comment>
<sequence>MGQKKRPVRTVQQTAPAAKAVGGELGEILALDLDSLSIDEIDIIEEVTGAPLDELRKPGRRRGPMLRAMAVVVKRREDPSFSPKDAGRLRLEFKGKAKPDPTGHSA</sequence>
<name>A0ABV2Z6L5_9ACTN</name>
<dbReference type="EMBL" id="JBEZVI010000028">
    <property type="protein sequence ID" value="MEU3713616.1"/>
    <property type="molecule type" value="Genomic_DNA"/>
</dbReference>
<keyword evidence="2" id="KW-1185">Reference proteome</keyword>
<evidence type="ECO:0000313" key="1">
    <source>
        <dbReference type="EMBL" id="MEU3713616.1"/>
    </source>
</evidence>
<protein>
    <submittedName>
        <fullName evidence="1">Uncharacterized protein</fullName>
    </submittedName>
</protein>